<dbReference type="GO" id="GO:0098609">
    <property type="term" value="P:cell-cell adhesion"/>
    <property type="evidence" value="ECO:0007669"/>
    <property type="project" value="TreeGrafter"/>
</dbReference>
<dbReference type="OrthoDB" id="291007at2759"/>
<dbReference type="GO" id="GO:0030247">
    <property type="term" value="F:polysaccharide binding"/>
    <property type="evidence" value="ECO:0007669"/>
    <property type="project" value="TreeGrafter"/>
</dbReference>
<evidence type="ECO:0000313" key="3">
    <source>
        <dbReference type="Proteomes" id="UP001152795"/>
    </source>
</evidence>
<feature type="domain" description="H-type lectin" evidence="1">
    <location>
        <begin position="89"/>
        <end position="153"/>
    </location>
</feature>
<proteinExistence type="predicted"/>
<dbReference type="Proteomes" id="UP001152795">
    <property type="component" value="Unassembled WGS sequence"/>
</dbReference>
<evidence type="ECO:0000259" key="1">
    <source>
        <dbReference type="Pfam" id="PF09458"/>
    </source>
</evidence>
<dbReference type="PANTHER" id="PTHR46938">
    <property type="entry name" value="DISCOIDIN-1 SUBUNIT A-RELATED-RELATED"/>
    <property type="match status" value="1"/>
</dbReference>
<dbReference type="InterPro" id="IPR019019">
    <property type="entry name" value="H-type_lectin_domain"/>
</dbReference>
<dbReference type="SUPFAM" id="SSF141086">
    <property type="entry name" value="Agglutinin HPA-like"/>
    <property type="match status" value="1"/>
</dbReference>
<organism evidence="2 3">
    <name type="scientific">Paramuricea clavata</name>
    <name type="common">Red gorgonian</name>
    <name type="synonym">Violescent sea-whip</name>
    <dbReference type="NCBI Taxonomy" id="317549"/>
    <lineage>
        <taxon>Eukaryota</taxon>
        <taxon>Metazoa</taxon>
        <taxon>Cnidaria</taxon>
        <taxon>Anthozoa</taxon>
        <taxon>Octocorallia</taxon>
        <taxon>Malacalcyonacea</taxon>
        <taxon>Plexauridae</taxon>
        <taxon>Paramuricea</taxon>
    </lineage>
</organism>
<dbReference type="InterPro" id="IPR037221">
    <property type="entry name" value="H-type_lectin_dom_sf"/>
</dbReference>
<dbReference type="GO" id="GO:0070492">
    <property type="term" value="F:oligosaccharide binding"/>
    <property type="evidence" value="ECO:0007669"/>
    <property type="project" value="TreeGrafter"/>
</dbReference>
<comment type="caution">
    <text evidence="2">The sequence shown here is derived from an EMBL/GenBank/DDBJ whole genome shotgun (WGS) entry which is preliminary data.</text>
</comment>
<dbReference type="GO" id="GO:0045335">
    <property type="term" value="C:phagocytic vesicle"/>
    <property type="evidence" value="ECO:0007669"/>
    <property type="project" value="TreeGrafter"/>
</dbReference>
<sequence length="155" mass="17434">MKLLLVCLSAMFSLAFAAVLQQDVEFKRTAEDASMNRFETVDLTSSDEDEEKRIFLPSNLCGDTCKSGYVQSKYCTTAAKICFGRGQIVNVRFVPAFKDIPKVVIGLTLVDTHKDHNVRVHATVESVTRTGFNIRFKPWDTSITYRIGVNWMACP</sequence>
<dbReference type="InterPro" id="IPR052487">
    <property type="entry name" value="Galactose-binding_lectin"/>
</dbReference>
<dbReference type="GO" id="GO:0046871">
    <property type="term" value="F:N-acetylgalactosamine binding"/>
    <property type="evidence" value="ECO:0007669"/>
    <property type="project" value="TreeGrafter"/>
</dbReference>
<reference evidence="2" key="1">
    <citation type="submission" date="2020-04" db="EMBL/GenBank/DDBJ databases">
        <authorList>
            <person name="Alioto T."/>
            <person name="Alioto T."/>
            <person name="Gomez Garrido J."/>
        </authorList>
    </citation>
    <scope>NUCLEOTIDE SEQUENCE</scope>
    <source>
        <strain evidence="2">A484AB</strain>
    </source>
</reference>
<accession>A0A6S7IWJ1</accession>
<protein>
    <submittedName>
        <fullName evidence="2">Thioredoxin domain-containing 3</fullName>
    </submittedName>
</protein>
<keyword evidence="3" id="KW-1185">Reference proteome</keyword>
<dbReference type="Gene3D" id="2.60.40.2080">
    <property type="match status" value="1"/>
</dbReference>
<gene>
    <name evidence="2" type="ORF">PACLA_8A048934</name>
</gene>
<dbReference type="GO" id="GO:0098636">
    <property type="term" value="C:protein complex involved in cell adhesion"/>
    <property type="evidence" value="ECO:0007669"/>
    <property type="project" value="TreeGrafter"/>
</dbReference>
<dbReference type="AlphaFoldDB" id="A0A6S7IWJ1"/>
<evidence type="ECO:0000313" key="2">
    <source>
        <dbReference type="EMBL" id="CAB4022093.1"/>
    </source>
</evidence>
<name>A0A6S7IWJ1_PARCT</name>
<dbReference type="EMBL" id="CACRXK020011799">
    <property type="protein sequence ID" value="CAB4022093.1"/>
    <property type="molecule type" value="Genomic_DNA"/>
</dbReference>
<dbReference type="Pfam" id="PF09458">
    <property type="entry name" value="H_lectin"/>
    <property type="match status" value="1"/>
</dbReference>
<dbReference type="GO" id="GO:0009986">
    <property type="term" value="C:cell surface"/>
    <property type="evidence" value="ECO:0007669"/>
    <property type="project" value="TreeGrafter"/>
</dbReference>